<dbReference type="InterPro" id="IPR000225">
    <property type="entry name" value="Armadillo"/>
</dbReference>
<organism evidence="11 12">
    <name type="scientific">Porites lobata</name>
    <dbReference type="NCBI Taxonomy" id="104759"/>
    <lineage>
        <taxon>Eukaryota</taxon>
        <taxon>Metazoa</taxon>
        <taxon>Cnidaria</taxon>
        <taxon>Anthozoa</taxon>
        <taxon>Hexacorallia</taxon>
        <taxon>Scleractinia</taxon>
        <taxon>Fungiina</taxon>
        <taxon>Poritidae</taxon>
        <taxon>Porites</taxon>
    </lineage>
</organism>
<dbReference type="PANTHER" id="PTHR15712">
    <property type="entry name" value="ARMADILLO REPEAT CONTAINING PROTEIN"/>
    <property type="match status" value="1"/>
</dbReference>
<proteinExistence type="inferred from homology"/>
<keyword evidence="4" id="KW-0812">Transmembrane</keyword>
<evidence type="ECO:0000259" key="10">
    <source>
        <dbReference type="Pfam" id="PF04826"/>
    </source>
</evidence>
<dbReference type="InterPro" id="IPR011989">
    <property type="entry name" value="ARM-like"/>
</dbReference>
<keyword evidence="5" id="KW-0735">Signal-anchor</keyword>
<feature type="repeat" description="ARM" evidence="9">
    <location>
        <begin position="121"/>
        <end position="158"/>
    </location>
</feature>
<dbReference type="InterPro" id="IPR016024">
    <property type="entry name" value="ARM-type_fold"/>
</dbReference>
<keyword evidence="7" id="KW-0496">Mitochondrion</keyword>
<feature type="domain" description="Armadillo repeat-containing" evidence="10">
    <location>
        <begin position="83"/>
        <end position="283"/>
    </location>
</feature>
<evidence type="ECO:0000256" key="1">
    <source>
        <dbReference type="ARBA" id="ARBA00004167"/>
    </source>
</evidence>
<comment type="caution">
    <text evidence="11">The sequence shown here is derived from an EMBL/GenBank/DDBJ whole genome shotgun (WGS) entry which is preliminary data.</text>
</comment>
<protein>
    <recommendedName>
        <fullName evidence="10">Armadillo repeat-containing domain-containing protein</fullName>
    </recommendedName>
</protein>
<evidence type="ECO:0000256" key="7">
    <source>
        <dbReference type="ARBA" id="ARBA00023128"/>
    </source>
</evidence>
<comment type="subcellular location">
    <subcellularLocation>
        <location evidence="1">Membrane</location>
        <topology evidence="1">Single-pass membrane protein</topology>
    </subcellularLocation>
    <subcellularLocation>
        <location evidence="2">Mitochondrion membrane</location>
    </subcellularLocation>
</comment>
<evidence type="ECO:0000313" key="11">
    <source>
        <dbReference type="EMBL" id="CAH3117702.1"/>
    </source>
</evidence>
<evidence type="ECO:0000256" key="9">
    <source>
        <dbReference type="PROSITE-ProRule" id="PRU00259"/>
    </source>
</evidence>
<dbReference type="Gene3D" id="1.25.10.10">
    <property type="entry name" value="Leucine-rich Repeat Variant"/>
    <property type="match status" value="1"/>
</dbReference>
<accession>A0ABN8NTH9</accession>
<sequence length="330" mass="37016">MAFSVKGRRVLLLAFFSTFAALAVSFSLYYLINYKRGRKKGGFIDVYKNRDGEKTPSSVTVDLELAEILKENGHGEFTKGTIYKLLELLEKVEDCTLEKLLGALLNCSAFTTNQNAIRECGGLPQLVSLLVHPNKAVNIKAAQVLSNLAMNETNQESLKGNICDVIKNIEYHDIVEDEEVILEHFRLLVNLSATNVAHDEIITGTQEYFRILTQAVSRQIQLAVLRLLVNLSCNPNNLGILLEFKPLLILQTFMLPDNPDDIILRAITISANLLSSLGNYSQLQQTVLAEHINVLYGELMGLLDHTNQDIQCQAKRALRSIFAFRIMYTK</sequence>
<dbReference type="SUPFAM" id="SSF48371">
    <property type="entry name" value="ARM repeat"/>
    <property type="match status" value="1"/>
</dbReference>
<evidence type="ECO:0000313" key="12">
    <source>
        <dbReference type="Proteomes" id="UP001159405"/>
    </source>
</evidence>
<dbReference type="PROSITE" id="PS50176">
    <property type="entry name" value="ARM_REPEAT"/>
    <property type="match status" value="1"/>
</dbReference>
<evidence type="ECO:0000256" key="8">
    <source>
        <dbReference type="ARBA" id="ARBA00023136"/>
    </source>
</evidence>
<dbReference type="SMART" id="SM00185">
    <property type="entry name" value="ARM"/>
    <property type="match status" value="1"/>
</dbReference>
<dbReference type="Pfam" id="PF04826">
    <property type="entry name" value="Arm_2"/>
    <property type="match status" value="1"/>
</dbReference>
<reference evidence="11 12" key="1">
    <citation type="submission" date="2022-05" db="EMBL/GenBank/DDBJ databases">
        <authorList>
            <consortium name="Genoscope - CEA"/>
            <person name="William W."/>
        </authorList>
    </citation>
    <scope>NUCLEOTIDE SEQUENCE [LARGE SCALE GENOMIC DNA]</scope>
</reference>
<comment type="similarity">
    <text evidence="3">Belongs to the eutherian X-chromosome-specific Armcx family.</text>
</comment>
<evidence type="ECO:0000256" key="3">
    <source>
        <dbReference type="ARBA" id="ARBA00010553"/>
    </source>
</evidence>
<dbReference type="PANTHER" id="PTHR15712:SF23">
    <property type="entry name" value="ARMADILLO REPEAT CONTAINING 10"/>
    <property type="match status" value="1"/>
</dbReference>
<evidence type="ECO:0000256" key="5">
    <source>
        <dbReference type="ARBA" id="ARBA00022968"/>
    </source>
</evidence>
<dbReference type="Proteomes" id="UP001159405">
    <property type="component" value="Unassembled WGS sequence"/>
</dbReference>
<evidence type="ECO:0000256" key="6">
    <source>
        <dbReference type="ARBA" id="ARBA00022989"/>
    </source>
</evidence>
<keyword evidence="6" id="KW-1133">Transmembrane helix</keyword>
<name>A0ABN8NTH9_9CNID</name>
<evidence type="ECO:0000256" key="2">
    <source>
        <dbReference type="ARBA" id="ARBA00004325"/>
    </source>
</evidence>
<dbReference type="InterPro" id="IPR051303">
    <property type="entry name" value="Armcx_regulator"/>
</dbReference>
<keyword evidence="12" id="KW-1185">Reference proteome</keyword>
<gene>
    <name evidence="11" type="ORF">PLOB_00026042</name>
</gene>
<evidence type="ECO:0000256" key="4">
    <source>
        <dbReference type="ARBA" id="ARBA00022692"/>
    </source>
</evidence>
<dbReference type="InterPro" id="IPR006911">
    <property type="entry name" value="ARM-rpt_dom"/>
</dbReference>
<keyword evidence="8" id="KW-0472">Membrane</keyword>
<dbReference type="EMBL" id="CALNXK010000031">
    <property type="protein sequence ID" value="CAH3117702.1"/>
    <property type="molecule type" value="Genomic_DNA"/>
</dbReference>